<dbReference type="Pfam" id="PF13442">
    <property type="entry name" value="Cytochrome_CBB3"/>
    <property type="match status" value="1"/>
</dbReference>
<evidence type="ECO:0000256" key="5">
    <source>
        <dbReference type="ARBA" id="ARBA00023004"/>
    </source>
</evidence>
<evidence type="ECO:0000256" key="3">
    <source>
        <dbReference type="ARBA" id="ARBA00022723"/>
    </source>
</evidence>
<dbReference type="PROSITE" id="PS51007">
    <property type="entry name" value="CYTC"/>
    <property type="match status" value="1"/>
</dbReference>
<keyword evidence="10" id="KW-1185">Reference proteome</keyword>
<evidence type="ECO:0000256" key="2">
    <source>
        <dbReference type="ARBA" id="ARBA00022617"/>
    </source>
</evidence>
<dbReference type="Proteomes" id="UP001500782">
    <property type="component" value="Unassembled WGS sequence"/>
</dbReference>
<accession>A0ABN0WLK1</accession>
<sequence length="122" mass="13240">MNRNPIIPFVLIMVFGIGLIFFLSFMGLENRQERAHGGEGEETDNALLEASPEEIYQQAGCINCHGANYSDGSAPSLIGVGEKYSADDIKDILTNGIPPGMPAGLVPDEKLDEMAEWLLTLE</sequence>
<evidence type="ECO:0000313" key="10">
    <source>
        <dbReference type="Proteomes" id="UP001500782"/>
    </source>
</evidence>
<evidence type="ECO:0000313" key="9">
    <source>
        <dbReference type="EMBL" id="GAA0341246.1"/>
    </source>
</evidence>
<dbReference type="InterPro" id="IPR009056">
    <property type="entry name" value="Cyt_c-like_dom"/>
</dbReference>
<evidence type="ECO:0000256" key="1">
    <source>
        <dbReference type="ARBA" id="ARBA00022448"/>
    </source>
</evidence>
<comment type="caution">
    <text evidence="9">The sequence shown here is derived from an EMBL/GenBank/DDBJ whole genome shotgun (WGS) entry which is preliminary data.</text>
</comment>
<dbReference type="InterPro" id="IPR012218">
    <property type="entry name" value="Cyt_c_BACSU-c550-type"/>
</dbReference>
<dbReference type="InterPro" id="IPR054780">
    <property type="entry name" value="Cytochro_C550_firm"/>
</dbReference>
<keyword evidence="7" id="KW-0812">Transmembrane</keyword>
<evidence type="ECO:0000259" key="8">
    <source>
        <dbReference type="PROSITE" id="PS51007"/>
    </source>
</evidence>
<dbReference type="PANTHER" id="PTHR37823:SF2">
    <property type="entry name" value="CYTOCHROME C-550"/>
    <property type="match status" value="1"/>
</dbReference>
<evidence type="ECO:0000256" key="7">
    <source>
        <dbReference type="SAM" id="Phobius"/>
    </source>
</evidence>
<reference evidence="9 10" key="1">
    <citation type="journal article" date="2019" name="Int. J. Syst. Evol. Microbiol.">
        <title>The Global Catalogue of Microorganisms (GCM) 10K type strain sequencing project: providing services to taxonomists for standard genome sequencing and annotation.</title>
        <authorList>
            <consortium name="The Broad Institute Genomics Platform"/>
            <consortium name="The Broad Institute Genome Sequencing Center for Infectious Disease"/>
            <person name="Wu L."/>
            <person name="Ma J."/>
        </authorList>
    </citation>
    <scope>NUCLEOTIDE SEQUENCE [LARGE SCALE GENOMIC DNA]</scope>
    <source>
        <strain evidence="9 10">JCM 9731</strain>
    </source>
</reference>
<dbReference type="InterPro" id="IPR036909">
    <property type="entry name" value="Cyt_c-like_dom_sf"/>
</dbReference>
<keyword evidence="7" id="KW-1133">Transmembrane helix</keyword>
<dbReference type="PANTHER" id="PTHR37823">
    <property type="entry name" value="CYTOCHROME C-553-LIKE"/>
    <property type="match status" value="1"/>
</dbReference>
<keyword evidence="5 6" id="KW-0408">Iron</keyword>
<keyword evidence="2 6" id="KW-0349">Heme</keyword>
<dbReference type="PIRSF" id="PIRSF000025">
    <property type="entry name" value="Cytc_Bsub_c550"/>
    <property type="match status" value="1"/>
</dbReference>
<evidence type="ECO:0000256" key="4">
    <source>
        <dbReference type="ARBA" id="ARBA00022982"/>
    </source>
</evidence>
<keyword evidence="7" id="KW-0472">Membrane</keyword>
<feature type="domain" description="Cytochrome c" evidence="8">
    <location>
        <begin position="47"/>
        <end position="122"/>
    </location>
</feature>
<dbReference type="SUPFAM" id="SSF46626">
    <property type="entry name" value="Cytochrome c"/>
    <property type="match status" value="1"/>
</dbReference>
<feature type="transmembrane region" description="Helical" evidence="7">
    <location>
        <begin position="6"/>
        <end position="28"/>
    </location>
</feature>
<name>A0ABN0WLK1_9BACI</name>
<keyword evidence="3 6" id="KW-0479">Metal-binding</keyword>
<proteinExistence type="predicted"/>
<protein>
    <submittedName>
        <fullName evidence="9">Cytochrome c-550</fullName>
    </submittedName>
</protein>
<keyword evidence="4" id="KW-0249">Electron transport</keyword>
<keyword evidence="1" id="KW-0813">Transport</keyword>
<dbReference type="InterPro" id="IPR051811">
    <property type="entry name" value="Cytochrome_c550/c551-like"/>
</dbReference>
<dbReference type="Gene3D" id="1.10.760.10">
    <property type="entry name" value="Cytochrome c-like domain"/>
    <property type="match status" value="1"/>
</dbReference>
<dbReference type="NCBIfam" id="NF045773">
    <property type="entry name" value="cytochro_C550"/>
    <property type="match status" value="1"/>
</dbReference>
<evidence type="ECO:0000256" key="6">
    <source>
        <dbReference type="PROSITE-ProRule" id="PRU00433"/>
    </source>
</evidence>
<dbReference type="EMBL" id="BAAADJ010000059">
    <property type="protein sequence ID" value="GAA0341246.1"/>
    <property type="molecule type" value="Genomic_DNA"/>
</dbReference>
<dbReference type="RefSeq" id="WP_343801790.1">
    <property type="nucleotide sequence ID" value="NZ_BAAADJ010000059.1"/>
</dbReference>
<organism evidence="9 10">
    <name type="scientific">Bacillus carboniphilus</name>
    <dbReference type="NCBI Taxonomy" id="86663"/>
    <lineage>
        <taxon>Bacteria</taxon>
        <taxon>Bacillati</taxon>
        <taxon>Bacillota</taxon>
        <taxon>Bacilli</taxon>
        <taxon>Bacillales</taxon>
        <taxon>Bacillaceae</taxon>
        <taxon>Bacillus</taxon>
    </lineage>
</organism>
<gene>
    <name evidence="9" type="primary">cccA</name>
    <name evidence="9" type="ORF">GCM10008967_34520</name>
</gene>